<evidence type="ECO:0000313" key="1">
    <source>
        <dbReference type="EMBL" id="GCE23181.1"/>
    </source>
</evidence>
<dbReference type="AlphaFoldDB" id="A0A402AVN3"/>
<organism evidence="1 2">
    <name type="scientific">Dictyobacter kobayashii</name>
    <dbReference type="NCBI Taxonomy" id="2014872"/>
    <lineage>
        <taxon>Bacteria</taxon>
        <taxon>Bacillati</taxon>
        <taxon>Chloroflexota</taxon>
        <taxon>Ktedonobacteria</taxon>
        <taxon>Ktedonobacterales</taxon>
        <taxon>Dictyobacteraceae</taxon>
        <taxon>Dictyobacter</taxon>
    </lineage>
</organism>
<dbReference type="EMBL" id="BIFS01000002">
    <property type="protein sequence ID" value="GCE23181.1"/>
    <property type="molecule type" value="Genomic_DNA"/>
</dbReference>
<dbReference type="Proteomes" id="UP000287188">
    <property type="component" value="Unassembled WGS sequence"/>
</dbReference>
<protein>
    <submittedName>
        <fullName evidence="1">Uncharacterized protein</fullName>
    </submittedName>
</protein>
<reference evidence="2" key="1">
    <citation type="submission" date="2018-12" db="EMBL/GenBank/DDBJ databases">
        <title>Tengunoibacter tsumagoiensis gen. nov., sp. nov., Dictyobacter kobayashii sp. nov., D. alpinus sp. nov., and D. joshuensis sp. nov. and description of Dictyobacteraceae fam. nov. within the order Ktedonobacterales isolated from Tengu-no-mugimeshi.</title>
        <authorList>
            <person name="Wang C.M."/>
            <person name="Zheng Y."/>
            <person name="Sakai Y."/>
            <person name="Toyoda A."/>
            <person name="Minakuchi Y."/>
            <person name="Abe K."/>
            <person name="Yokota A."/>
            <person name="Yabe S."/>
        </authorList>
    </citation>
    <scope>NUCLEOTIDE SEQUENCE [LARGE SCALE GENOMIC DNA]</scope>
    <source>
        <strain evidence="2">Uno11</strain>
    </source>
</reference>
<proteinExistence type="predicted"/>
<keyword evidence="2" id="KW-1185">Reference proteome</keyword>
<evidence type="ECO:0000313" key="2">
    <source>
        <dbReference type="Proteomes" id="UP000287188"/>
    </source>
</evidence>
<accession>A0A402AVN3</accession>
<gene>
    <name evidence="1" type="ORF">KDK_69810</name>
</gene>
<sequence>MVYTEKRCWVCNAMITGSQSDTACKVQCRDRLYAGRYCIERHKEESYSRNHPYLLQIGAWAETLRY</sequence>
<comment type="caution">
    <text evidence="1">The sequence shown here is derived from an EMBL/GenBank/DDBJ whole genome shotgun (WGS) entry which is preliminary data.</text>
</comment>
<name>A0A402AVN3_9CHLR</name>